<reference evidence="2" key="1">
    <citation type="submission" date="2019-10" db="EMBL/GenBank/DDBJ databases">
        <title>Conservation and host-specific expression of non-tandemly repeated heterogenous ribosome RNA gene in arbuscular mycorrhizal fungi.</title>
        <authorList>
            <person name="Maeda T."/>
            <person name="Kobayashi Y."/>
            <person name="Nakagawa T."/>
            <person name="Ezawa T."/>
            <person name="Yamaguchi K."/>
            <person name="Bino T."/>
            <person name="Nishimoto Y."/>
            <person name="Shigenobu S."/>
            <person name="Kawaguchi M."/>
        </authorList>
    </citation>
    <scope>NUCLEOTIDE SEQUENCE</scope>
    <source>
        <strain evidence="2">HR1</strain>
    </source>
</reference>
<evidence type="ECO:0000313" key="2">
    <source>
        <dbReference type="EMBL" id="GES78468.1"/>
    </source>
</evidence>
<sequence>MFLNTKSPVQLIKHTIKSFKHEEVNNNKLQGFEFQEFSEFSESQNHIMQKLPSNCFEEIFESMDNDRNSLFSCALVNRHWCRLSIPLLWRRPFEHGYPKDFGLKLIKIYINFLPVEERELLRAQDILSSNNNNNSSSSNNNSNKLLLLFEYPKYIQYFDINNFIYAIKLWVIKNNKSNKPYDPNKFEQKIHLLARLLGNLFCKYSNGFKLINYQNNHDIKFTDITSYNGIESVLHKLNEFKYQSFNIIDEYCLSWNNLFNNLSEYTYNIQYLSIHIYKNNRYEYSEIDDSIIKLIQSQKNLKSLSLSNFWRNSSIFYSAIGDHCNSLTYLRLEGLSDVILLIKLLNTCRNLITLDLIQSTKGDDYEHNLNLTTLSVTDFNLSVKNFYYNFNDTNVGTLIYFLKLIGRNLFTFSSTLYTIPLPVLVTLKNHNSYITHLSLKISHDLLQVFSNLLKNLSLKYLFLNTSKYHKLSLHHIIQLAESLPTSLLYLDLNFMITSKEFESLLLNSNSNFITIAFHNIFENHKDYLKIMVDHVINNSGSLREIRFQKDFFNRDCNNFVNFQKWLDDELKFVIDNYNNDDVDDNIIINNDILKELKVSEIKSYNTNFGSYCVVVVSGQEPIKYSWILF</sequence>
<protein>
    <recommendedName>
        <fullName evidence="1">F-box domain-containing protein</fullName>
    </recommendedName>
</protein>
<dbReference type="InterPro" id="IPR001810">
    <property type="entry name" value="F-box_dom"/>
</dbReference>
<dbReference type="InterPro" id="IPR032675">
    <property type="entry name" value="LRR_dom_sf"/>
</dbReference>
<dbReference type="Pfam" id="PF12937">
    <property type="entry name" value="F-box-like"/>
    <property type="match status" value="1"/>
</dbReference>
<dbReference type="OrthoDB" id="2331752at2759"/>
<dbReference type="SUPFAM" id="SSF81383">
    <property type="entry name" value="F-box domain"/>
    <property type="match status" value="1"/>
</dbReference>
<evidence type="ECO:0000313" key="3">
    <source>
        <dbReference type="Proteomes" id="UP000615446"/>
    </source>
</evidence>
<dbReference type="AlphaFoldDB" id="A0A8H3QG55"/>
<dbReference type="EMBL" id="BLAL01000037">
    <property type="protein sequence ID" value="GES78468.1"/>
    <property type="molecule type" value="Genomic_DNA"/>
</dbReference>
<proteinExistence type="predicted"/>
<organism evidence="2 3">
    <name type="scientific">Rhizophagus clarus</name>
    <dbReference type="NCBI Taxonomy" id="94130"/>
    <lineage>
        <taxon>Eukaryota</taxon>
        <taxon>Fungi</taxon>
        <taxon>Fungi incertae sedis</taxon>
        <taxon>Mucoromycota</taxon>
        <taxon>Glomeromycotina</taxon>
        <taxon>Glomeromycetes</taxon>
        <taxon>Glomerales</taxon>
        <taxon>Glomeraceae</taxon>
        <taxon>Rhizophagus</taxon>
    </lineage>
</organism>
<comment type="caution">
    <text evidence="2">The sequence shown here is derived from an EMBL/GenBank/DDBJ whole genome shotgun (WGS) entry which is preliminary data.</text>
</comment>
<dbReference type="Proteomes" id="UP000615446">
    <property type="component" value="Unassembled WGS sequence"/>
</dbReference>
<dbReference type="InterPro" id="IPR036047">
    <property type="entry name" value="F-box-like_dom_sf"/>
</dbReference>
<gene>
    <name evidence="2" type="ORF">RCL2_000577400</name>
</gene>
<name>A0A8H3QG55_9GLOM</name>
<dbReference type="Gene3D" id="3.80.10.10">
    <property type="entry name" value="Ribonuclease Inhibitor"/>
    <property type="match status" value="1"/>
</dbReference>
<evidence type="ECO:0000259" key="1">
    <source>
        <dbReference type="Pfam" id="PF12937"/>
    </source>
</evidence>
<accession>A0A8H3QG55</accession>
<feature type="domain" description="F-box" evidence="1">
    <location>
        <begin position="49"/>
        <end position="94"/>
    </location>
</feature>